<comment type="similarity">
    <text evidence="2 5">Belongs to the DegT/DnrJ/EryC1 family.</text>
</comment>
<evidence type="ECO:0000256" key="3">
    <source>
        <dbReference type="PIRSR" id="PIRSR000390-1"/>
    </source>
</evidence>
<dbReference type="PATRIC" id="fig|380242.3.peg.3932"/>
<dbReference type="EMBL" id="LAQJ01000292">
    <property type="protein sequence ID" value="KKO18140.1"/>
    <property type="molecule type" value="Genomic_DNA"/>
</dbReference>
<feature type="modified residue" description="N6-(pyridoxal phosphate)lysine" evidence="4">
    <location>
        <position position="186"/>
    </location>
</feature>
<dbReference type="GO" id="GO:0030170">
    <property type="term" value="F:pyridoxal phosphate binding"/>
    <property type="evidence" value="ECO:0007669"/>
    <property type="project" value="UniProtKB-ARBA"/>
</dbReference>
<dbReference type="GO" id="GO:0000271">
    <property type="term" value="P:polysaccharide biosynthetic process"/>
    <property type="evidence" value="ECO:0007669"/>
    <property type="project" value="TreeGrafter"/>
</dbReference>
<dbReference type="InterPro" id="IPR015422">
    <property type="entry name" value="PyrdxlP-dep_Trfase_small"/>
</dbReference>
<name>A0A0M2UR87_9BACT</name>
<accession>A0A0M2UR87</accession>
<dbReference type="Proteomes" id="UP000034954">
    <property type="component" value="Unassembled WGS sequence"/>
</dbReference>
<dbReference type="Pfam" id="PF01041">
    <property type="entry name" value="DegT_DnrJ_EryC1"/>
    <property type="match status" value="1"/>
</dbReference>
<gene>
    <name evidence="6" type="ORF">BROFUL_03189</name>
</gene>
<dbReference type="Gene3D" id="3.90.1150.10">
    <property type="entry name" value="Aspartate Aminotransferase, domain 1"/>
    <property type="match status" value="1"/>
</dbReference>
<dbReference type="InterPro" id="IPR015421">
    <property type="entry name" value="PyrdxlP-dep_Trfase_major"/>
</dbReference>
<reference evidence="6 7" key="1">
    <citation type="journal article" date="2013" name="BMC Microbiol.">
        <title>Identification of the type II cytochrome c maturation pathway in anammox bacteria by comparative genomics.</title>
        <authorList>
            <person name="Ferousi C."/>
            <person name="Speth D.R."/>
            <person name="Reimann J."/>
            <person name="Op den Camp H.J."/>
            <person name="Allen J.W."/>
            <person name="Keltjens J.T."/>
            <person name="Jetten M.S."/>
        </authorList>
    </citation>
    <scope>NUCLEOTIDE SEQUENCE [LARGE SCALE GENOMIC DNA]</scope>
    <source>
        <strain evidence="6">RU1</strain>
    </source>
</reference>
<evidence type="ECO:0000256" key="5">
    <source>
        <dbReference type="RuleBase" id="RU004508"/>
    </source>
</evidence>
<evidence type="ECO:0000313" key="7">
    <source>
        <dbReference type="Proteomes" id="UP000034954"/>
    </source>
</evidence>
<feature type="active site" description="Proton acceptor" evidence="3">
    <location>
        <position position="186"/>
    </location>
</feature>
<dbReference type="GO" id="GO:0008483">
    <property type="term" value="F:transaminase activity"/>
    <property type="evidence" value="ECO:0007669"/>
    <property type="project" value="TreeGrafter"/>
</dbReference>
<evidence type="ECO:0000256" key="1">
    <source>
        <dbReference type="ARBA" id="ARBA00022898"/>
    </source>
</evidence>
<dbReference type="PIRSF" id="PIRSF000390">
    <property type="entry name" value="PLP_StrS"/>
    <property type="match status" value="1"/>
</dbReference>
<dbReference type="CDD" id="cd00616">
    <property type="entry name" value="AHBA_syn"/>
    <property type="match status" value="1"/>
</dbReference>
<proteinExistence type="inferred from homology"/>
<dbReference type="PANTHER" id="PTHR30244:SF36">
    <property type="entry name" value="3-OXO-GLUCOSE-6-PHOSPHATE:GLUTAMATE AMINOTRANSFERASE"/>
    <property type="match status" value="1"/>
</dbReference>
<dbReference type="SUPFAM" id="SSF53383">
    <property type="entry name" value="PLP-dependent transferases"/>
    <property type="match status" value="1"/>
</dbReference>
<keyword evidence="1 4" id="KW-0663">Pyridoxal phosphate</keyword>
<dbReference type="Gene3D" id="3.40.640.10">
    <property type="entry name" value="Type I PLP-dependent aspartate aminotransferase-like (Major domain)"/>
    <property type="match status" value="1"/>
</dbReference>
<organism evidence="6 7">
    <name type="scientific">Candidatus Brocadia fulgida</name>
    <dbReference type="NCBI Taxonomy" id="380242"/>
    <lineage>
        <taxon>Bacteria</taxon>
        <taxon>Pseudomonadati</taxon>
        <taxon>Planctomycetota</taxon>
        <taxon>Candidatus Brocadiia</taxon>
        <taxon>Candidatus Brocadiales</taxon>
        <taxon>Candidatus Brocadiaceae</taxon>
        <taxon>Candidatus Brocadia</taxon>
    </lineage>
</organism>
<comment type="caution">
    <text evidence="6">The sequence shown here is derived from an EMBL/GenBank/DDBJ whole genome shotgun (WGS) entry which is preliminary data.</text>
</comment>
<keyword evidence="7" id="KW-1185">Reference proteome</keyword>
<dbReference type="InterPro" id="IPR015424">
    <property type="entry name" value="PyrdxlP-dep_Trfase"/>
</dbReference>
<dbReference type="AlphaFoldDB" id="A0A0M2UR87"/>
<dbReference type="FunFam" id="3.40.640.10:FF:000089">
    <property type="entry name" value="Aminotransferase, DegT/DnrJ/EryC1/StrS family"/>
    <property type="match status" value="1"/>
</dbReference>
<dbReference type="InterPro" id="IPR000653">
    <property type="entry name" value="DegT/StrS_aminotransferase"/>
</dbReference>
<evidence type="ECO:0000256" key="4">
    <source>
        <dbReference type="PIRSR" id="PIRSR000390-2"/>
    </source>
</evidence>
<evidence type="ECO:0000313" key="6">
    <source>
        <dbReference type="EMBL" id="KKO18140.1"/>
    </source>
</evidence>
<evidence type="ECO:0000256" key="2">
    <source>
        <dbReference type="ARBA" id="ARBA00037999"/>
    </source>
</evidence>
<protein>
    <submittedName>
        <fullName evidence="6">Glutamine--scyllo-inositol transaminase</fullName>
    </submittedName>
</protein>
<dbReference type="PANTHER" id="PTHR30244">
    <property type="entry name" value="TRANSAMINASE"/>
    <property type="match status" value="1"/>
</dbReference>
<sequence length="368" mass="40624">MKVSSLDLKRQYETIREEINRAVLEVISSQSFILGPYVESFESKIAQFCCVKHALGVSSGTDALLLALMACDIKSGDEVITTPFTFFATASSIARVGAVPVFVDIDPLTYNIDVAKIAAAVTKKTKAILVVHLYGQCANMDVVLAIARAHGLVVIEDAAQAIGAVYKGKKAGSFGEIGCFSFYPTKNLGGYGDGGLITTNDDKLADFVKLLRVHGSKSKYYHSHIGINGRLDAIQAAVLSVKLNYLNGWSEKRRTVAAYYDKHLQDLPIRLPQTESYNTHIFHQYVIATPARDSLAKYLERHGIETAVYYPVPLHLQKCFEFLGYKKGDLPEAERASNETLALPIFPEITEKEQDQVIGHIRKFISQQ</sequence>